<dbReference type="PANTHER" id="PTHR46231:SF1">
    <property type="entry name" value="ANKYRIN REPEAT AND BTB_POZ DOMAIN-CONTAINING PROTEIN 1"/>
    <property type="match status" value="1"/>
</dbReference>
<feature type="domain" description="BTB" evidence="4">
    <location>
        <begin position="294"/>
        <end position="380"/>
    </location>
</feature>
<evidence type="ECO:0000259" key="4">
    <source>
        <dbReference type="PROSITE" id="PS50097"/>
    </source>
</evidence>
<comment type="caution">
    <text evidence="5">The sequence shown here is derived from an EMBL/GenBank/DDBJ whole genome shotgun (WGS) entry which is preliminary data.</text>
</comment>
<gene>
    <name evidence="5" type="ORF">VIN7_7814</name>
</gene>
<accession>H0GWF0</accession>
<dbReference type="PhylomeDB" id="H0GWF0"/>
<dbReference type="InterPro" id="IPR002110">
    <property type="entry name" value="Ankyrin_rpt"/>
</dbReference>
<dbReference type="Proteomes" id="UP000009009">
    <property type="component" value="Unassembled WGS sequence"/>
</dbReference>
<dbReference type="AlphaFoldDB" id="H0GWF0"/>
<feature type="repeat" description="ANK" evidence="3">
    <location>
        <begin position="61"/>
        <end position="86"/>
    </location>
</feature>
<keyword evidence="6" id="KW-1185">Reference proteome</keyword>
<dbReference type="InterPro" id="IPR036770">
    <property type="entry name" value="Ankyrin_rpt-contain_sf"/>
</dbReference>
<evidence type="ECO:0000256" key="2">
    <source>
        <dbReference type="ARBA" id="ARBA00023043"/>
    </source>
</evidence>
<feature type="domain" description="BTB" evidence="4">
    <location>
        <begin position="142"/>
        <end position="199"/>
    </location>
</feature>
<evidence type="ECO:0000313" key="6">
    <source>
        <dbReference type="Proteomes" id="UP000009009"/>
    </source>
</evidence>
<dbReference type="GO" id="GO:0005737">
    <property type="term" value="C:cytoplasm"/>
    <property type="evidence" value="ECO:0007669"/>
    <property type="project" value="TreeGrafter"/>
</dbReference>
<dbReference type="InterPro" id="IPR011333">
    <property type="entry name" value="SKP1/BTB/POZ_sf"/>
</dbReference>
<dbReference type="SUPFAM" id="SSF54695">
    <property type="entry name" value="POZ domain"/>
    <property type="match status" value="2"/>
</dbReference>
<evidence type="ECO:0000313" key="5">
    <source>
        <dbReference type="EMBL" id="EHN01867.1"/>
    </source>
</evidence>
<protein>
    <submittedName>
        <fullName evidence="5">YIL001W-like protein</fullName>
    </submittedName>
</protein>
<dbReference type="Gene3D" id="1.25.40.20">
    <property type="entry name" value="Ankyrin repeat-containing domain"/>
    <property type="match status" value="1"/>
</dbReference>
<dbReference type="PROSITE" id="PS50088">
    <property type="entry name" value="ANK_REPEAT"/>
    <property type="match status" value="1"/>
</dbReference>
<keyword evidence="2 3" id="KW-0040">ANK repeat</keyword>
<dbReference type="CDD" id="cd18186">
    <property type="entry name" value="BTB_POZ_ZBTB_KLHL-like"/>
    <property type="match status" value="1"/>
</dbReference>
<proteinExistence type="predicted"/>
<dbReference type="SUPFAM" id="SSF48403">
    <property type="entry name" value="Ankyrin repeat"/>
    <property type="match status" value="1"/>
</dbReference>
<dbReference type="GO" id="GO:0000151">
    <property type="term" value="C:ubiquitin ligase complex"/>
    <property type="evidence" value="ECO:0007669"/>
    <property type="project" value="TreeGrafter"/>
</dbReference>
<dbReference type="PROSITE" id="PS50297">
    <property type="entry name" value="ANK_REP_REGION"/>
    <property type="match status" value="1"/>
</dbReference>
<dbReference type="SMART" id="SM00248">
    <property type="entry name" value="ANK"/>
    <property type="match status" value="2"/>
</dbReference>
<sequence length="533" mass="61687">MRFSKIYKRNAPLKTVFGKFMASTSMDKNFEELCYSCRTGDIDNLDRLISTGVNLNGVDKFDNSPLFLASLCGHEEVVKLLLQRGAVCDRDRFEGARCIYGALNEAIKETLLSYDISKAVDVKQSFATHVSSIYNEESFLSRDISFRAPNGQLFTAHRFLLCARSEVLAEKMTNEWAKIEIVPIEVHSDIFEIFLKFLYLIPILHQIEPGQYEELIKLSSDLSIELLPEFLDKARHIADPTKKSRLMSDYQYKFTEIARNQLLLFVNNCIFSSAVDIAEDEQQTTSLMNCPAYPDIQLSVKNRNGTTRVYPCHLAILNRAKYFKVMFTNNFKEKLTYVKAKDLSGHNNGVATQLTLPNCEFEVAEIILRYLYADSTDISWMYAVDVLLLADILLEDRLKTITSTIITQSKEFIQEHNVFDVLYLSWEIGVERLEQFAAKFIAIHLQELYKDPEIEKAILLSSERISLRQETDTIELVDDIRYYLLRKYSFEPDDVELFQNQDDLEYLKEVGYLEYRKDMEMLESILTDLKLDV</sequence>
<reference evidence="5 6" key="1">
    <citation type="journal article" date="2012" name="FEMS Yeast Res.">
        <title>The genome sequence of the wine yeast VIN7 reveals an allotriploid hybrid genome with Saccharomyces cerevisiae and Saccharomyces kudriavzevii origins.</title>
        <authorList>
            <person name="Borneman A.R."/>
            <person name="Desany B.A."/>
            <person name="Riches D."/>
            <person name="Affourtit J.P."/>
            <person name="Forgan A.H."/>
            <person name="Pretorius I.S."/>
            <person name="Egholm M."/>
            <person name="Chambers P.J."/>
        </authorList>
    </citation>
    <scope>NUCLEOTIDE SEQUENCE [LARGE SCALE GENOMIC DNA]</scope>
    <source>
        <strain evidence="5 6">VIN7</strain>
    </source>
</reference>
<dbReference type="InterPro" id="IPR044515">
    <property type="entry name" value="ABTB1"/>
</dbReference>
<evidence type="ECO:0000256" key="1">
    <source>
        <dbReference type="ARBA" id="ARBA00022737"/>
    </source>
</evidence>
<dbReference type="EMBL" id="AGVY01000258">
    <property type="protein sequence ID" value="EHN01867.1"/>
    <property type="molecule type" value="Genomic_DNA"/>
</dbReference>
<dbReference type="HOGENOM" id="CLU_022885_2_0_1"/>
<dbReference type="OrthoDB" id="684045at2759"/>
<dbReference type="PANTHER" id="PTHR46231">
    <property type="entry name" value="ANKYRIN REPEAT AND BTB/POZ DOMAIN-CONTAINING PROTEIN 1"/>
    <property type="match status" value="1"/>
</dbReference>
<dbReference type="InterPro" id="IPR000210">
    <property type="entry name" value="BTB/POZ_dom"/>
</dbReference>
<dbReference type="PROSITE" id="PS50097">
    <property type="entry name" value="BTB"/>
    <property type="match status" value="2"/>
</dbReference>
<keyword evidence="1" id="KW-0677">Repeat</keyword>
<dbReference type="Pfam" id="PF00651">
    <property type="entry name" value="BTB"/>
    <property type="match status" value="2"/>
</dbReference>
<dbReference type="CDD" id="cd18497">
    <property type="entry name" value="BACK_ABTB1_BPOZ"/>
    <property type="match status" value="1"/>
</dbReference>
<dbReference type="Pfam" id="PF13637">
    <property type="entry name" value="Ank_4"/>
    <property type="match status" value="1"/>
</dbReference>
<organism evidence="5 6">
    <name type="scientific">Saccharomyces cerevisiae x Saccharomyces kudriavzevii (strain VIN7)</name>
    <name type="common">Yeast</name>
    <dbReference type="NCBI Taxonomy" id="1095631"/>
    <lineage>
        <taxon>Eukaryota</taxon>
        <taxon>Fungi</taxon>
        <taxon>Dikarya</taxon>
        <taxon>Ascomycota</taxon>
        <taxon>Saccharomycotina</taxon>
        <taxon>Saccharomycetes</taxon>
        <taxon>Saccharomycetales</taxon>
        <taxon>Saccharomycetaceae</taxon>
        <taxon>Saccharomyces</taxon>
    </lineage>
</organism>
<evidence type="ECO:0000256" key="3">
    <source>
        <dbReference type="PROSITE-ProRule" id="PRU00023"/>
    </source>
</evidence>
<dbReference type="SMART" id="SM00225">
    <property type="entry name" value="BTB"/>
    <property type="match status" value="2"/>
</dbReference>
<dbReference type="Gene3D" id="3.30.710.10">
    <property type="entry name" value="Potassium Channel Kv1.1, Chain A"/>
    <property type="match status" value="2"/>
</dbReference>
<name>H0GWF0_SACCK</name>